<dbReference type="GO" id="GO:0005524">
    <property type="term" value="F:ATP binding"/>
    <property type="evidence" value="ECO:0007669"/>
    <property type="project" value="UniProtKB-KW"/>
</dbReference>
<dbReference type="SUPFAM" id="SSF55060">
    <property type="entry name" value="GHMP Kinase, C-terminal domain"/>
    <property type="match status" value="1"/>
</dbReference>
<keyword evidence="6" id="KW-1185">Reference proteome</keyword>
<organism evidence="5 6">
    <name type="scientific">Absidia repens</name>
    <dbReference type="NCBI Taxonomy" id="90262"/>
    <lineage>
        <taxon>Eukaryota</taxon>
        <taxon>Fungi</taxon>
        <taxon>Fungi incertae sedis</taxon>
        <taxon>Mucoromycota</taxon>
        <taxon>Mucoromycotina</taxon>
        <taxon>Mucoromycetes</taxon>
        <taxon>Mucorales</taxon>
        <taxon>Cunninghamellaceae</taxon>
        <taxon>Absidia</taxon>
    </lineage>
</organism>
<dbReference type="GO" id="GO:0016779">
    <property type="term" value="F:nucleotidyltransferase activity"/>
    <property type="evidence" value="ECO:0007669"/>
    <property type="project" value="UniProtKB-ARBA"/>
</dbReference>
<evidence type="ECO:0000313" key="6">
    <source>
        <dbReference type="Proteomes" id="UP000193560"/>
    </source>
</evidence>
<dbReference type="STRING" id="90262.A0A1X2ILW1"/>
<proteinExistence type="predicted"/>
<dbReference type="PANTHER" id="PTHR38710">
    <property type="entry name" value="WITH PUTATIVE URIDYL PYROPHOSPHORYLASE-RELATED"/>
    <property type="match status" value="1"/>
</dbReference>
<dbReference type="InterPro" id="IPR020568">
    <property type="entry name" value="Ribosomal_Su5_D2-typ_SF"/>
</dbReference>
<evidence type="ECO:0000256" key="2">
    <source>
        <dbReference type="ARBA" id="ARBA00022840"/>
    </source>
</evidence>
<sequence>MTKTLIILATHDTPSQLELDISNRQEPQFLRWKDVPKALLPVSSRPALSWTMDWCRQHFDEIFIVTTAINYKNYERWATSTGLPKSSVLNCGVSSGPLEDLAFVERVKGCQNDVIVMSCDVVYYDTGILEKLLDATRTNNTLLAPGVVSISLDSVHKLKDDGSDIIENTPLTAMSTIQALVDYFAKNTNNNNNNSSNSSKSDMVTTFTTDPSTNYLCEDLTWKQYLQHWVSRFDPANQSSSIKIPIANAGAAVNSDSHPPALVQVKSYARVGLMGNPSDGFFGKTMSLLISNFWAQVTLVSNQHYNNYTTGKPIDALDQGDATIEIIHKPVTDPNRFASISSLTLGCEQDGYENGDRLLLACCKVFYNYCRQQLGLSLKTDVGFRIMFDTNIPRQVGLAGSSAIITACWKSLMQFYGVTSTQIPPEIQANLVLSVEVDELGIAAGLQDRVIQTYGGLVYMDFDKTLMHQIGRGRYVELDRGALPTLYLAYVADPEDSGKVHSTVKQRFLNGDPVVIQAMKQFATLTDKARVALEKGDHSLFGQLMTDNFELRRRTYGDSVVGCRNIQMVDIVRRHGGHAKFSGSGGAIVIYMPDSCHASIKPLQRDLEKEGFVFVKLVSVGSQISG</sequence>
<dbReference type="PRINTS" id="PR00959">
    <property type="entry name" value="MEVGALKINASE"/>
</dbReference>
<keyword evidence="1" id="KW-0547">Nucleotide-binding</keyword>
<keyword evidence="2" id="KW-0067">ATP-binding</keyword>
<dbReference type="InterPro" id="IPR006204">
    <property type="entry name" value="GHMP_kinase_N_dom"/>
</dbReference>
<dbReference type="Gene3D" id="3.90.550.10">
    <property type="entry name" value="Spore Coat Polysaccharide Biosynthesis Protein SpsA, Chain A"/>
    <property type="match status" value="1"/>
</dbReference>
<name>A0A1X2ILW1_9FUNG</name>
<dbReference type="AlphaFoldDB" id="A0A1X2ILW1"/>
<dbReference type="InterPro" id="IPR036554">
    <property type="entry name" value="GHMP_kinase_C_sf"/>
</dbReference>
<evidence type="ECO:0000259" key="4">
    <source>
        <dbReference type="Pfam" id="PF12804"/>
    </source>
</evidence>
<dbReference type="Pfam" id="PF00288">
    <property type="entry name" value="GHMP_kinases_N"/>
    <property type="match status" value="1"/>
</dbReference>
<evidence type="ECO:0000259" key="3">
    <source>
        <dbReference type="Pfam" id="PF00288"/>
    </source>
</evidence>
<evidence type="ECO:0008006" key="7">
    <source>
        <dbReference type="Google" id="ProtNLM"/>
    </source>
</evidence>
<gene>
    <name evidence="5" type="ORF">BCR42DRAFT_411510</name>
</gene>
<protein>
    <recommendedName>
        <fullName evidence="7">Ribosomal protein S5 domain 2-type protein</fullName>
    </recommendedName>
</protein>
<feature type="domain" description="MobA-like NTP transferase" evidence="4">
    <location>
        <begin position="31"/>
        <end position="139"/>
    </location>
</feature>
<dbReference type="EMBL" id="MCGE01000008">
    <property type="protein sequence ID" value="ORZ18751.1"/>
    <property type="molecule type" value="Genomic_DNA"/>
</dbReference>
<evidence type="ECO:0000256" key="1">
    <source>
        <dbReference type="ARBA" id="ARBA00022741"/>
    </source>
</evidence>
<dbReference type="OrthoDB" id="1924968at2759"/>
<comment type="caution">
    <text evidence="5">The sequence shown here is derived from an EMBL/GenBank/DDBJ whole genome shotgun (WGS) entry which is preliminary data.</text>
</comment>
<accession>A0A1X2ILW1</accession>
<feature type="domain" description="GHMP kinase N-terminal" evidence="3">
    <location>
        <begin position="368"/>
        <end position="456"/>
    </location>
</feature>
<dbReference type="InterPro" id="IPR014721">
    <property type="entry name" value="Ribsml_uS5_D2-typ_fold_subgr"/>
</dbReference>
<evidence type="ECO:0000313" key="5">
    <source>
        <dbReference type="EMBL" id="ORZ18751.1"/>
    </source>
</evidence>
<dbReference type="SUPFAM" id="SSF53448">
    <property type="entry name" value="Nucleotide-diphospho-sugar transferases"/>
    <property type="match status" value="1"/>
</dbReference>
<dbReference type="InterPro" id="IPR029044">
    <property type="entry name" value="Nucleotide-diphossugar_trans"/>
</dbReference>
<dbReference type="Proteomes" id="UP000193560">
    <property type="component" value="Unassembled WGS sequence"/>
</dbReference>
<dbReference type="Gene3D" id="3.30.70.890">
    <property type="entry name" value="GHMP kinase, C-terminal domain"/>
    <property type="match status" value="1"/>
</dbReference>
<dbReference type="SUPFAM" id="SSF54211">
    <property type="entry name" value="Ribosomal protein S5 domain 2-like"/>
    <property type="match status" value="1"/>
</dbReference>
<dbReference type="PANTHER" id="PTHR38710:SF1">
    <property type="entry name" value="WITH PUTATIVE URIDYL PYROPHOSPHORYLASE-RELATED"/>
    <property type="match status" value="1"/>
</dbReference>
<dbReference type="Gene3D" id="3.30.230.10">
    <property type="match status" value="1"/>
</dbReference>
<dbReference type="InterPro" id="IPR025877">
    <property type="entry name" value="MobA-like_NTP_Trfase"/>
</dbReference>
<dbReference type="InterPro" id="IPR053034">
    <property type="entry name" value="Glucuronokinase-like"/>
</dbReference>
<reference evidence="5 6" key="1">
    <citation type="submission" date="2016-07" db="EMBL/GenBank/DDBJ databases">
        <title>Pervasive Adenine N6-methylation of Active Genes in Fungi.</title>
        <authorList>
            <consortium name="DOE Joint Genome Institute"/>
            <person name="Mondo S.J."/>
            <person name="Dannebaum R.O."/>
            <person name="Kuo R.C."/>
            <person name="Labutti K."/>
            <person name="Haridas S."/>
            <person name="Kuo A."/>
            <person name="Salamov A."/>
            <person name="Ahrendt S.R."/>
            <person name="Lipzen A."/>
            <person name="Sullivan W."/>
            <person name="Andreopoulos W.B."/>
            <person name="Clum A."/>
            <person name="Lindquist E."/>
            <person name="Daum C."/>
            <person name="Ramamoorthy G.K."/>
            <person name="Gryganskyi A."/>
            <person name="Culley D."/>
            <person name="Magnuson J.K."/>
            <person name="James T.Y."/>
            <person name="O'Malley M.A."/>
            <person name="Stajich J.E."/>
            <person name="Spatafora J.W."/>
            <person name="Visel A."/>
            <person name="Grigoriev I.V."/>
        </authorList>
    </citation>
    <scope>NUCLEOTIDE SEQUENCE [LARGE SCALE GENOMIC DNA]</scope>
    <source>
        <strain evidence="5 6">NRRL 1336</strain>
    </source>
</reference>
<dbReference type="Pfam" id="PF12804">
    <property type="entry name" value="NTP_transf_3"/>
    <property type="match status" value="1"/>
</dbReference>